<evidence type="ECO:0000256" key="1">
    <source>
        <dbReference type="ARBA" id="ARBA00022737"/>
    </source>
</evidence>
<comment type="caution">
    <text evidence="5">The sequence shown here is derived from an EMBL/GenBank/DDBJ whole genome shotgun (WGS) entry which is preliminary data.</text>
</comment>
<gene>
    <name evidence="5" type="ORF">SCF082_LOCUS52664</name>
</gene>
<evidence type="ECO:0000256" key="4">
    <source>
        <dbReference type="SAM" id="MobiDB-lite"/>
    </source>
</evidence>
<keyword evidence="6" id="KW-1185">Reference proteome</keyword>
<feature type="compositionally biased region" description="Acidic residues" evidence="4">
    <location>
        <begin position="13"/>
        <end position="78"/>
    </location>
</feature>
<keyword evidence="1" id="KW-0677">Repeat</keyword>
<dbReference type="SUPFAM" id="SSF48403">
    <property type="entry name" value="Ankyrin repeat"/>
    <property type="match status" value="1"/>
</dbReference>
<dbReference type="SMART" id="SM00248">
    <property type="entry name" value="ANK"/>
    <property type="match status" value="5"/>
</dbReference>
<organism evidence="5 6">
    <name type="scientific">Durusdinium trenchii</name>
    <dbReference type="NCBI Taxonomy" id="1381693"/>
    <lineage>
        <taxon>Eukaryota</taxon>
        <taxon>Sar</taxon>
        <taxon>Alveolata</taxon>
        <taxon>Dinophyceae</taxon>
        <taxon>Suessiales</taxon>
        <taxon>Symbiodiniaceae</taxon>
        <taxon>Durusdinium</taxon>
    </lineage>
</organism>
<proteinExistence type="predicted"/>
<feature type="repeat" description="ANK" evidence="3">
    <location>
        <begin position="1426"/>
        <end position="1462"/>
    </location>
</feature>
<feature type="repeat" description="ANK" evidence="3">
    <location>
        <begin position="1134"/>
        <end position="1166"/>
    </location>
</feature>
<reference evidence="5 6" key="1">
    <citation type="submission" date="2024-02" db="EMBL/GenBank/DDBJ databases">
        <authorList>
            <person name="Chen Y."/>
            <person name="Shah S."/>
            <person name="Dougan E. K."/>
            <person name="Thang M."/>
            <person name="Chan C."/>
        </authorList>
    </citation>
    <scope>NUCLEOTIDE SEQUENCE [LARGE SCALE GENOMIC DNA]</scope>
</reference>
<feature type="region of interest" description="Disordered" evidence="4">
    <location>
        <begin position="1"/>
        <end position="103"/>
    </location>
</feature>
<feature type="region of interest" description="Disordered" evidence="4">
    <location>
        <begin position="1364"/>
        <end position="1386"/>
    </location>
</feature>
<dbReference type="PROSITE" id="PS50088">
    <property type="entry name" value="ANK_REPEAT"/>
    <property type="match status" value="3"/>
</dbReference>
<evidence type="ECO:0000313" key="5">
    <source>
        <dbReference type="EMBL" id="CAK9113636.1"/>
    </source>
</evidence>
<dbReference type="PANTHER" id="PTHR24173:SF74">
    <property type="entry name" value="ANKYRIN REPEAT DOMAIN-CONTAINING PROTEIN 16"/>
    <property type="match status" value="1"/>
</dbReference>
<dbReference type="PANTHER" id="PTHR24173">
    <property type="entry name" value="ANKYRIN REPEAT CONTAINING"/>
    <property type="match status" value="1"/>
</dbReference>
<feature type="region of interest" description="Disordered" evidence="4">
    <location>
        <begin position="1322"/>
        <end position="1347"/>
    </location>
</feature>
<evidence type="ECO:0000313" key="6">
    <source>
        <dbReference type="Proteomes" id="UP001642464"/>
    </source>
</evidence>
<evidence type="ECO:0000256" key="3">
    <source>
        <dbReference type="PROSITE-ProRule" id="PRU00023"/>
    </source>
</evidence>
<dbReference type="Proteomes" id="UP001642464">
    <property type="component" value="Unassembled WGS sequence"/>
</dbReference>
<keyword evidence="2 3" id="KW-0040">ANK repeat</keyword>
<dbReference type="PROSITE" id="PS50297">
    <property type="entry name" value="ANK_REP_REGION"/>
    <property type="match status" value="2"/>
</dbReference>
<feature type="compositionally biased region" description="Low complexity" evidence="4">
    <location>
        <begin position="1328"/>
        <end position="1347"/>
    </location>
</feature>
<dbReference type="Pfam" id="PF12796">
    <property type="entry name" value="Ank_2"/>
    <property type="match status" value="2"/>
</dbReference>
<dbReference type="Gene3D" id="1.25.40.20">
    <property type="entry name" value="Ankyrin repeat-containing domain"/>
    <property type="match status" value="2"/>
</dbReference>
<name>A0ABP0SMK4_9DINO</name>
<protein>
    <submittedName>
        <fullName evidence="5">Ankyrin-2 (ANK-2) (Ankyrin-B) (Brain ankyrin)</fullName>
    </submittedName>
</protein>
<accession>A0ABP0SMK4</accession>
<evidence type="ECO:0000256" key="2">
    <source>
        <dbReference type="ARBA" id="ARBA00023043"/>
    </source>
</evidence>
<sequence length="1552" mass="171877">MKQLCAETNQKTEDDEDEGAADGDDSMNEEEDGEEEEEEEEESEEDDEEKGEEEDNQKEEEMEEGIGGDEDAETEEDSSTSSDESSSGEDDDSEDERKDGSKCTAIVAVAKDAEKKSMDLANANSVTHKNEWNQFHRQCLNRKVFPAALASNFLDHKLDLFREWLKCGGEWKKVELNIERRVTESRKNKRSRKGMKFRDIVAQYGEKKAKELVDRLRSKEMYEYDEDFEKDEDEPSSKFMVKGAHLHQGHALVFPMKYAISLKQLNYAGELVAGLLKFSDAMEKIYGEMSTLISSGVDEAKKYKSLMSTADSSSIAAVAELSRANVADMGKSVPQAVAALASLGSWGNNASNSERDMHRWVRNLYQFGLETYDVELELQAPNKTHLEKTTIPFVLPHELFHTIYEAGKFQFQLSMTGGRSANDIARFWEHCFQQEEWRCHPAKYLAGLIPISLHIDGAEFYSNSEFMVWSLGSVLASGEVKTAAHKAVAEIVIWSMRHALTGVFPRLGAFEEPLTGHRLDSTDYPELGSVFKAAAMKTVISFFATYAQEISVAHAEVSLGVLVQVFDALGNAAAVKELDEAFSAVGTSMGTCLERDVVRRAIIPLTRAEETAYSVSTLNRAGARRAEVMVTHNWGNNFNDLLAAVISDNLQECSFRMAGQLLREDSHLLREILTKTGRLNVSYWICAFAVNQHMSICHSNPYDRDPLTNELHPVCRCSCVNLVDSDGRSTDSEINKFDDMMYHLASTGSCRQVIAVDQSFDLFQRAWCVAEIAEAKRLHMRQSLKLLSKAAIEQRAQSLGRLDIRNMGASSEKDKELILGKIGSIDHFNAELQSLIFDPKSGLGLMMQHWLIMSLNCRSVPTTAILGVFGKLDGSTDVKRELVEKALQESNVKDYRSALEDVYLERDRARARLKSRGEKDPGPIFMTPGCQKTLRRLEAEGHNLLTRARRQSKEKLTWVIGLASLGPGDGTAAFEVPPGAARYWDTMEWSKEFTRSARPWDLASPILDPLLETLEDARICGADTSLRRRAEALLFMTVIRGIEAALASSVDRGLIVRQALDIADAALHVAELEDPGEVMKRYWKAEEEVFRSKLRSIEKSCPDFHTAVRDGDVDLVTWLLDTEQANPLEIDPEKGIPPLVQAAKAGDLAMCELLLDQGADIDARCSTDGTSSLHWACHSRTFRVVKLLLARRANPRLQDKRGHDALVKLVRRDVSTPAETCALSWHLQRSHRLAGPEETAGKMSIEDAKICAENLPETVGFSAHGVLEEVTLGSFYISFHGPGRAFVEDIPPPVKKKKKKKGEAVAPKAVPAEAVEAAVEVPAEEVPETAPVEAAPEAPVEAGAAEEAVQDAFPEEIPEVLEGEAEVDQTVEEVESEEESDDEPEELIWSHADPEWTSFLKVKNNAAHDVIALLSAAADPCAEDLDGLTALHHHLLSSPSRGSLDCVQALLRGGADVNHRDTHRSTTPFLLAVQSKRTDLVKAMLAHAWPPVDVDSQAPDGVCALALAQSLGAREIADLLRKAGASDWAGAELHLGSRTIFTYDTRKPPVNN</sequence>
<dbReference type="InterPro" id="IPR002110">
    <property type="entry name" value="Ankyrin_rpt"/>
</dbReference>
<dbReference type="EMBL" id="CAXAMM010044195">
    <property type="protein sequence ID" value="CAK9113636.1"/>
    <property type="molecule type" value="Genomic_DNA"/>
</dbReference>
<feature type="repeat" description="ANK" evidence="3">
    <location>
        <begin position="1168"/>
        <end position="1200"/>
    </location>
</feature>
<dbReference type="InterPro" id="IPR036770">
    <property type="entry name" value="Ankyrin_rpt-contain_sf"/>
</dbReference>